<dbReference type="SUPFAM" id="SSF53335">
    <property type="entry name" value="S-adenosyl-L-methionine-dependent methyltransferases"/>
    <property type="match status" value="1"/>
</dbReference>
<dbReference type="GO" id="GO:0008168">
    <property type="term" value="F:methyltransferase activity"/>
    <property type="evidence" value="ECO:0007669"/>
    <property type="project" value="UniProtKB-KW"/>
</dbReference>
<feature type="domain" description="Methyltransferase" evidence="3">
    <location>
        <begin position="77"/>
        <end position="170"/>
    </location>
</feature>
<name>A0A936NAZ8_9ACTN</name>
<dbReference type="CDD" id="cd02440">
    <property type="entry name" value="AdoMet_MTases"/>
    <property type="match status" value="1"/>
</dbReference>
<feature type="compositionally biased region" description="Pro residues" evidence="2">
    <location>
        <begin position="33"/>
        <end position="42"/>
    </location>
</feature>
<evidence type="ECO:0000259" key="3">
    <source>
        <dbReference type="Pfam" id="PF13649"/>
    </source>
</evidence>
<dbReference type="Gene3D" id="3.40.50.150">
    <property type="entry name" value="Vaccinia Virus protein VP39"/>
    <property type="match status" value="1"/>
</dbReference>
<dbReference type="PANTHER" id="PTHR43861:SF3">
    <property type="entry name" value="PUTATIVE (AFU_ORTHOLOGUE AFUA_2G14390)-RELATED"/>
    <property type="match status" value="1"/>
</dbReference>
<sequence>MSSLENRPALRRSRRHPSAGNLGPRPLLLTPDAPAPGLPPTSFPHGLSQQTDLVELGPDLDHANHQRLLGNLKGRRVLELGIGGGAGTVAMARAGARVIAVEPSTARLRRTRALADEAEVRVELHQADLADLAFIRADSVDLCVSIYAMAREHDLSRVFRQVHRVLRPDGVFLVSLPHPVAHLTEPDDYERPVLATPYPSADTINWRVAGEVGEVLLHPISEVFTTLARTNFRVDTLAEPFPVPGSANSQHFHPARRWLPETVIFRGRKDGG</sequence>
<dbReference type="GO" id="GO:0032259">
    <property type="term" value="P:methylation"/>
    <property type="evidence" value="ECO:0007669"/>
    <property type="project" value="UniProtKB-KW"/>
</dbReference>
<dbReference type="PANTHER" id="PTHR43861">
    <property type="entry name" value="TRANS-ACONITATE 2-METHYLTRANSFERASE-RELATED"/>
    <property type="match status" value="1"/>
</dbReference>
<dbReference type="Pfam" id="PF13649">
    <property type="entry name" value="Methyltransf_25"/>
    <property type="match status" value="1"/>
</dbReference>
<keyword evidence="1" id="KW-0808">Transferase</keyword>
<dbReference type="EMBL" id="JADJZA010000006">
    <property type="protein sequence ID" value="MBK9296942.1"/>
    <property type="molecule type" value="Genomic_DNA"/>
</dbReference>
<evidence type="ECO:0000313" key="5">
    <source>
        <dbReference type="Proteomes" id="UP000727993"/>
    </source>
</evidence>
<evidence type="ECO:0000313" key="4">
    <source>
        <dbReference type="EMBL" id="MBK9296942.1"/>
    </source>
</evidence>
<dbReference type="InterPro" id="IPR029063">
    <property type="entry name" value="SAM-dependent_MTases_sf"/>
</dbReference>
<accession>A0A936NAZ8</accession>
<proteinExistence type="predicted"/>
<feature type="region of interest" description="Disordered" evidence="2">
    <location>
        <begin position="1"/>
        <end position="48"/>
    </location>
</feature>
<keyword evidence="4" id="KW-0489">Methyltransferase</keyword>
<gene>
    <name evidence="4" type="ORF">IPN02_08910</name>
</gene>
<dbReference type="InterPro" id="IPR041698">
    <property type="entry name" value="Methyltransf_25"/>
</dbReference>
<reference evidence="4 5" key="1">
    <citation type="submission" date="2020-10" db="EMBL/GenBank/DDBJ databases">
        <title>Connecting structure to function with the recovery of over 1000 high-quality activated sludge metagenome-assembled genomes encoding full-length rRNA genes using long-read sequencing.</title>
        <authorList>
            <person name="Singleton C.M."/>
            <person name="Petriglieri F."/>
            <person name="Kristensen J.M."/>
            <person name="Kirkegaard R.H."/>
            <person name="Michaelsen T.Y."/>
            <person name="Andersen M.H."/>
            <person name="Karst S.M."/>
            <person name="Dueholm M.S."/>
            <person name="Nielsen P.H."/>
            <person name="Albertsen M."/>
        </authorList>
    </citation>
    <scope>NUCLEOTIDE SEQUENCE [LARGE SCALE GENOMIC DNA]</scope>
    <source>
        <strain evidence="4">Lyne_18-Q3-R50-59_MAXAC.006</strain>
    </source>
</reference>
<protein>
    <submittedName>
        <fullName evidence="4">Methyltransferase domain-containing protein</fullName>
    </submittedName>
</protein>
<organism evidence="4 5">
    <name type="scientific">Candidatus Neomicrothrix subdominans</name>
    <dbReference type="NCBI Taxonomy" id="2954438"/>
    <lineage>
        <taxon>Bacteria</taxon>
        <taxon>Bacillati</taxon>
        <taxon>Actinomycetota</taxon>
        <taxon>Acidimicrobiia</taxon>
        <taxon>Acidimicrobiales</taxon>
        <taxon>Microthrixaceae</taxon>
        <taxon>Candidatus Neomicrothrix</taxon>
    </lineage>
</organism>
<dbReference type="AlphaFoldDB" id="A0A936NAZ8"/>
<dbReference type="Proteomes" id="UP000727993">
    <property type="component" value="Unassembled WGS sequence"/>
</dbReference>
<evidence type="ECO:0000256" key="1">
    <source>
        <dbReference type="ARBA" id="ARBA00022679"/>
    </source>
</evidence>
<comment type="caution">
    <text evidence="4">The sequence shown here is derived from an EMBL/GenBank/DDBJ whole genome shotgun (WGS) entry which is preliminary data.</text>
</comment>
<evidence type="ECO:0000256" key="2">
    <source>
        <dbReference type="SAM" id="MobiDB-lite"/>
    </source>
</evidence>